<dbReference type="Gene3D" id="3.30.559.30">
    <property type="entry name" value="Nonribosomal peptide synthetase, condensation domain"/>
    <property type="match status" value="1"/>
</dbReference>
<dbReference type="InterPro" id="IPR001242">
    <property type="entry name" value="Condensation_dom"/>
</dbReference>
<dbReference type="SUPFAM" id="SSF52777">
    <property type="entry name" value="CoA-dependent acyltransferases"/>
    <property type="match status" value="2"/>
</dbReference>
<dbReference type="GO" id="GO:0043041">
    <property type="term" value="P:amino acid activation for nonribosomal peptide biosynthetic process"/>
    <property type="evidence" value="ECO:0007669"/>
    <property type="project" value="TreeGrafter"/>
</dbReference>
<dbReference type="PANTHER" id="PTHR45527">
    <property type="entry name" value="NONRIBOSOMAL PEPTIDE SYNTHETASE"/>
    <property type="match status" value="1"/>
</dbReference>
<dbReference type="Gene3D" id="3.30.559.10">
    <property type="entry name" value="Chloramphenicol acetyltransferase-like domain"/>
    <property type="match status" value="1"/>
</dbReference>
<dbReference type="GO" id="GO:0044550">
    <property type="term" value="P:secondary metabolite biosynthetic process"/>
    <property type="evidence" value="ECO:0007669"/>
    <property type="project" value="TreeGrafter"/>
</dbReference>
<dbReference type="AlphaFoldDB" id="I0L8M5"/>
<dbReference type="GO" id="GO:0008610">
    <property type="term" value="P:lipid biosynthetic process"/>
    <property type="evidence" value="ECO:0007669"/>
    <property type="project" value="UniProtKB-ARBA"/>
</dbReference>
<reference evidence="3" key="1">
    <citation type="journal article" date="2012" name="J. Bacteriol.">
        <title>Genome Sequence of Micromonospora lupini Lupac 08, Isolated from Root Nodules of Lupinus angustifolius.</title>
        <authorList>
            <person name="Alonso-Vega P."/>
            <person name="Normand P."/>
            <person name="Bacigalupe R."/>
            <person name="Pujic P."/>
            <person name="Lajus A."/>
            <person name="Vallenet D."/>
            <person name="Carro L."/>
            <person name="Coll P."/>
            <person name="Trujillo M.E."/>
        </authorList>
    </citation>
    <scope>NUCLEOTIDE SEQUENCE [LARGE SCALE GENOMIC DNA]</scope>
    <source>
        <strain evidence="3">Lupac 08</strain>
    </source>
</reference>
<sequence>MAPETTYPMTLGQLSVWRDIERMHPEKWWEGNLCFSWSLPENVTAADVWSAVGALGMRHTSLRTTFDVEDPADPRQRVAVDSPADVVAAVRQPDGETGMSRIETEEIQRPFTLTTDLPWRVWLTGSDGGPRDLLVVIHHMAADGAGINTMERDFYALLAGEALPPAPQPAELATRQRSGDLDARLLAAESYWRKVLSAAPRRTPPAPGPVLRATMHTGIPEPILRQAARGIGVTVAGVLLTAYCRALIRTGTTSTPVLLYPMSSNRFDPAVTSLVTSMNQWVPLLAAPDPDESFAHTARALYVRNMRALKHGVYDPDSVARIREDAEREGGPLDPGFHYTFLLPPMVVQPPETIQESRIEWHVPIRSTGPGFYLMANADTTVRLTVRVIREGYRREELDALLVAMRDDLLDLVRANAEATE</sequence>
<keyword evidence="3" id="KW-1185">Reference proteome</keyword>
<organism evidence="2 3">
    <name type="scientific">Micromonospora lupini str. Lupac 08</name>
    <dbReference type="NCBI Taxonomy" id="1150864"/>
    <lineage>
        <taxon>Bacteria</taxon>
        <taxon>Bacillati</taxon>
        <taxon>Actinomycetota</taxon>
        <taxon>Actinomycetes</taxon>
        <taxon>Micromonosporales</taxon>
        <taxon>Micromonosporaceae</taxon>
        <taxon>Micromonospora</taxon>
    </lineage>
</organism>
<dbReference type="EMBL" id="CAIE01000037">
    <property type="protein sequence ID" value="CCH20172.1"/>
    <property type="molecule type" value="Genomic_DNA"/>
</dbReference>
<dbReference type="RefSeq" id="WP_007462878.1">
    <property type="nucleotide sequence ID" value="NZ_HF570108.1"/>
</dbReference>
<protein>
    <submittedName>
        <fullName evidence="2">Non-ribosomal peptide synthetase condensation domain protein</fullName>
    </submittedName>
</protein>
<accession>I0L8M5</accession>
<feature type="domain" description="Condensation" evidence="1">
    <location>
        <begin position="36"/>
        <end position="321"/>
    </location>
</feature>
<dbReference type="GO" id="GO:0003824">
    <property type="term" value="F:catalytic activity"/>
    <property type="evidence" value="ECO:0007669"/>
    <property type="project" value="InterPro"/>
</dbReference>
<gene>
    <name evidence="2" type="ORF">MILUP08_45052</name>
</gene>
<dbReference type="InterPro" id="IPR023213">
    <property type="entry name" value="CAT-like_dom_sf"/>
</dbReference>
<proteinExistence type="predicted"/>
<evidence type="ECO:0000313" key="3">
    <source>
        <dbReference type="Proteomes" id="UP000003448"/>
    </source>
</evidence>
<evidence type="ECO:0000313" key="2">
    <source>
        <dbReference type="EMBL" id="CCH20172.1"/>
    </source>
</evidence>
<evidence type="ECO:0000259" key="1">
    <source>
        <dbReference type="Pfam" id="PF00668"/>
    </source>
</evidence>
<dbReference type="GO" id="GO:0005737">
    <property type="term" value="C:cytoplasm"/>
    <property type="evidence" value="ECO:0007669"/>
    <property type="project" value="TreeGrafter"/>
</dbReference>
<dbReference type="OrthoDB" id="3403614at2"/>
<dbReference type="eggNOG" id="COG1020">
    <property type="taxonomic scope" value="Bacteria"/>
</dbReference>
<dbReference type="Proteomes" id="UP000003448">
    <property type="component" value="Unassembled WGS sequence"/>
</dbReference>
<dbReference type="PANTHER" id="PTHR45527:SF1">
    <property type="entry name" value="FATTY ACID SYNTHASE"/>
    <property type="match status" value="1"/>
</dbReference>
<comment type="caution">
    <text evidence="2">The sequence shown here is derived from an EMBL/GenBank/DDBJ whole genome shotgun (WGS) entry which is preliminary data.</text>
</comment>
<dbReference type="Pfam" id="PF00668">
    <property type="entry name" value="Condensation"/>
    <property type="match status" value="1"/>
</dbReference>
<name>I0L8M5_9ACTN</name>
<dbReference type="STRING" id="1150864.MILUP08_45052"/>
<dbReference type="GO" id="GO:0031177">
    <property type="term" value="F:phosphopantetheine binding"/>
    <property type="evidence" value="ECO:0007669"/>
    <property type="project" value="TreeGrafter"/>
</dbReference>